<dbReference type="RefSeq" id="WP_345371771.1">
    <property type="nucleotide sequence ID" value="NZ_BAABJX010000033.1"/>
</dbReference>
<evidence type="ECO:0000313" key="2">
    <source>
        <dbReference type="Proteomes" id="UP001500298"/>
    </source>
</evidence>
<accession>A0ABP9DBA6</accession>
<comment type="caution">
    <text evidence="1">The sequence shown here is derived from an EMBL/GenBank/DDBJ whole genome shotgun (WGS) entry which is preliminary data.</text>
</comment>
<dbReference type="EMBL" id="BAABJX010000033">
    <property type="protein sequence ID" value="GAA4836556.1"/>
    <property type="molecule type" value="Genomic_DNA"/>
</dbReference>
<name>A0ABP9DBA6_9BACT</name>
<evidence type="ECO:0000313" key="1">
    <source>
        <dbReference type="EMBL" id="GAA4836556.1"/>
    </source>
</evidence>
<organism evidence="1 2">
    <name type="scientific">Algivirga pacifica</name>
    <dbReference type="NCBI Taxonomy" id="1162670"/>
    <lineage>
        <taxon>Bacteria</taxon>
        <taxon>Pseudomonadati</taxon>
        <taxon>Bacteroidota</taxon>
        <taxon>Cytophagia</taxon>
        <taxon>Cytophagales</taxon>
        <taxon>Flammeovirgaceae</taxon>
        <taxon>Algivirga</taxon>
    </lineage>
</organism>
<protein>
    <submittedName>
        <fullName evidence="1">DUF5996 family protein</fullName>
    </submittedName>
</protein>
<dbReference type="Proteomes" id="UP001500298">
    <property type="component" value="Unassembled WGS sequence"/>
</dbReference>
<gene>
    <name evidence="1" type="ORF">GCM10023331_22200</name>
</gene>
<dbReference type="Pfam" id="PF19459">
    <property type="entry name" value="DUF5996"/>
    <property type="match status" value="1"/>
</dbReference>
<keyword evidence="2" id="KW-1185">Reference proteome</keyword>
<proteinExistence type="predicted"/>
<sequence>MSTLKIDLPELPYQEWNKERITLHLILQIIGKTRLKLTPRKNHWWYITSYPTAQGYTTGSIPCPDQISTIEIVLNVHEEEVQIHHSMGVTRKIPLFQGQTIATFYNRFMETLSRLNIHPNIIDKPYDMGVDTPFSEITEYHHYDKQYMQNVWKAMLWCSHVFKEFSGRYYGKTSPVQIYWHHMDLAITRFSGQKGPEMPKESRISDKDAYSHEVISFGFWVGDDNTPEPTFYSYTYPSPDGLENKKLTPDYAQWVDANGSPMATLSYHELLKEKEPRKVLLDFLESAYQAGATLRKWDIDGNVVPSLDRM</sequence>
<reference evidence="2" key="1">
    <citation type="journal article" date="2019" name="Int. J. Syst. Evol. Microbiol.">
        <title>The Global Catalogue of Microorganisms (GCM) 10K type strain sequencing project: providing services to taxonomists for standard genome sequencing and annotation.</title>
        <authorList>
            <consortium name="The Broad Institute Genomics Platform"/>
            <consortium name="The Broad Institute Genome Sequencing Center for Infectious Disease"/>
            <person name="Wu L."/>
            <person name="Ma J."/>
        </authorList>
    </citation>
    <scope>NUCLEOTIDE SEQUENCE [LARGE SCALE GENOMIC DNA]</scope>
    <source>
        <strain evidence="2">JCM 18326</strain>
    </source>
</reference>
<dbReference type="InterPro" id="IPR046038">
    <property type="entry name" value="DUF5996"/>
</dbReference>